<keyword evidence="6" id="KW-0067">ATP-binding</keyword>
<keyword evidence="3" id="KW-0808">Transferase</keyword>
<dbReference type="InterPro" id="IPR050660">
    <property type="entry name" value="NEK_Ser/Thr_kinase"/>
</dbReference>
<keyword evidence="12" id="KW-1185">Reference proteome</keyword>
<dbReference type="InterPro" id="IPR000719">
    <property type="entry name" value="Prot_kinase_dom"/>
</dbReference>
<comment type="caution">
    <text evidence="11">The sequence shown here is derived from an EMBL/GenBank/DDBJ whole genome shotgun (WGS) entry which is preliminary data.</text>
</comment>
<dbReference type="GO" id="GO:0004674">
    <property type="term" value="F:protein serine/threonine kinase activity"/>
    <property type="evidence" value="ECO:0007669"/>
    <property type="project" value="UniProtKB-KW"/>
</dbReference>
<evidence type="ECO:0000256" key="1">
    <source>
        <dbReference type="ARBA" id="ARBA00012513"/>
    </source>
</evidence>
<name>A0A8K0RGH9_9PLEO</name>
<dbReference type="AlphaFoldDB" id="A0A8K0RGH9"/>
<proteinExistence type="predicted"/>
<dbReference type="Gene3D" id="1.10.510.10">
    <property type="entry name" value="Transferase(Phosphotransferase) domain 1"/>
    <property type="match status" value="1"/>
</dbReference>
<dbReference type="SMART" id="SM00220">
    <property type="entry name" value="S_TKc"/>
    <property type="match status" value="1"/>
</dbReference>
<accession>A0A8K0RGH9</accession>
<dbReference type="PROSITE" id="PS50011">
    <property type="entry name" value="PROTEIN_KINASE_DOM"/>
    <property type="match status" value="1"/>
</dbReference>
<evidence type="ECO:0000256" key="5">
    <source>
        <dbReference type="ARBA" id="ARBA00022777"/>
    </source>
</evidence>
<dbReference type="InterPro" id="IPR011009">
    <property type="entry name" value="Kinase-like_dom_sf"/>
</dbReference>
<comment type="catalytic activity">
    <reaction evidence="8">
        <text>L-seryl-[protein] + ATP = O-phospho-L-seryl-[protein] + ADP + H(+)</text>
        <dbReference type="Rhea" id="RHEA:17989"/>
        <dbReference type="Rhea" id="RHEA-COMP:9863"/>
        <dbReference type="Rhea" id="RHEA-COMP:11604"/>
        <dbReference type="ChEBI" id="CHEBI:15378"/>
        <dbReference type="ChEBI" id="CHEBI:29999"/>
        <dbReference type="ChEBI" id="CHEBI:30616"/>
        <dbReference type="ChEBI" id="CHEBI:83421"/>
        <dbReference type="ChEBI" id="CHEBI:456216"/>
        <dbReference type="EC" id="2.7.11.1"/>
    </reaction>
</comment>
<evidence type="ECO:0000256" key="3">
    <source>
        <dbReference type="ARBA" id="ARBA00022679"/>
    </source>
</evidence>
<gene>
    <name evidence="11" type="ORF">FB567DRAFT_614222</name>
</gene>
<evidence type="ECO:0000256" key="6">
    <source>
        <dbReference type="ARBA" id="ARBA00022840"/>
    </source>
</evidence>
<dbReference type="EMBL" id="JAGMVJ010000003">
    <property type="protein sequence ID" value="KAH7092331.1"/>
    <property type="molecule type" value="Genomic_DNA"/>
</dbReference>
<feature type="region of interest" description="Disordered" evidence="9">
    <location>
        <begin position="50"/>
        <end position="142"/>
    </location>
</feature>
<comment type="catalytic activity">
    <reaction evidence="7">
        <text>L-threonyl-[protein] + ATP = O-phospho-L-threonyl-[protein] + ADP + H(+)</text>
        <dbReference type="Rhea" id="RHEA:46608"/>
        <dbReference type="Rhea" id="RHEA-COMP:11060"/>
        <dbReference type="Rhea" id="RHEA-COMP:11605"/>
        <dbReference type="ChEBI" id="CHEBI:15378"/>
        <dbReference type="ChEBI" id="CHEBI:30013"/>
        <dbReference type="ChEBI" id="CHEBI:30616"/>
        <dbReference type="ChEBI" id="CHEBI:61977"/>
        <dbReference type="ChEBI" id="CHEBI:456216"/>
        <dbReference type="EC" id="2.7.11.1"/>
    </reaction>
</comment>
<feature type="compositionally biased region" description="Basic and acidic residues" evidence="9">
    <location>
        <begin position="67"/>
        <end position="92"/>
    </location>
</feature>
<dbReference type="OrthoDB" id="3673723at2759"/>
<evidence type="ECO:0000256" key="4">
    <source>
        <dbReference type="ARBA" id="ARBA00022741"/>
    </source>
</evidence>
<keyword evidence="2" id="KW-0723">Serine/threonine-protein kinase</keyword>
<evidence type="ECO:0000313" key="12">
    <source>
        <dbReference type="Proteomes" id="UP000813461"/>
    </source>
</evidence>
<feature type="compositionally biased region" description="Low complexity" evidence="9">
    <location>
        <begin position="119"/>
        <end position="129"/>
    </location>
</feature>
<sequence length="528" mass="59885">MSPPFRRIYDYFRHDAAIYMQEHREAWTKQQRSNTISTIWAGHPTIQEHYADCENQDPGPQLPEPHPIPDRPYTAKDTARAKKVGRLPDRGQGEQVAQADEPEADAEPVDARGDEEPEAPQGEAQAQNEAQDDPGADDGLRDDAHAAENNVLAPSSANVDKMPDDFLPLQQDPAWNNDPVLPALQKGADGKMVKNFALLQTKPHISAENEDMWHGVKILGTGGFGVAGLWVEVDDNANIKRKMVIKDTQIADRRDWRDPKIWRGRVPQEIRCHQLIEQRREAEPEACHYLIRFLGYRLMMVQMRYRIYLEHYEAGDLYHAMDDHDKECTAEFLPEAFIWYVMNALATSCLVLHKGTVADEPLEGWKPITHLDVTPTNVLLSFKKRKRENALVDGVGDWETLPILPVLADFGVAFYSLGDGPCPISDNTEDYLIRREVTRYAPEHQNQEGPPWTPLGEKTDVWGIGSILWALITHRNLNSGPVREDRRDRDKNDIPISTRLEDGRNELKLTADVTLSGKRFAASNEYTS</sequence>
<dbReference type="Proteomes" id="UP000813461">
    <property type="component" value="Unassembled WGS sequence"/>
</dbReference>
<organism evidence="11 12">
    <name type="scientific">Paraphoma chrysanthemicola</name>
    <dbReference type="NCBI Taxonomy" id="798071"/>
    <lineage>
        <taxon>Eukaryota</taxon>
        <taxon>Fungi</taxon>
        <taxon>Dikarya</taxon>
        <taxon>Ascomycota</taxon>
        <taxon>Pezizomycotina</taxon>
        <taxon>Dothideomycetes</taxon>
        <taxon>Pleosporomycetidae</taxon>
        <taxon>Pleosporales</taxon>
        <taxon>Pleosporineae</taxon>
        <taxon>Phaeosphaeriaceae</taxon>
        <taxon>Paraphoma</taxon>
    </lineage>
</organism>
<reference evidence="11" key="1">
    <citation type="journal article" date="2021" name="Nat. Commun.">
        <title>Genetic determinants of endophytism in the Arabidopsis root mycobiome.</title>
        <authorList>
            <person name="Mesny F."/>
            <person name="Miyauchi S."/>
            <person name="Thiergart T."/>
            <person name="Pickel B."/>
            <person name="Atanasova L."/>
            <person name="Karlsson M."/>
            <person name="Huettel B."/>
            <person name="Barry K.W."/>
            <person name="Haridas S."/>
            <person name="Chen C."/>
            <person name="Bauer D."/>
            <person name="Andreopoulos W."/>
            <person name="Pangilinan J."/>
            <person name="LaButti K."/>
            <person name="Riley R."/>
            <person name="Lipzen A."/>
            <person name="Clum A."/>
            <person name="Drula E."/>
            <person name="Henrissat B."/>
            <person name="Kohler A."/>
            <person name="Grigoriev I.V."/>
            <person name="Martin F.M."/>
            <person name="Hacquard S."/>
        </authorList>
    </citation>
    <scope>NUCLEOTIDE SEQUENCE</scope>
    <source>
        <strain evidence="11">MPI-SDFR-AT-0120</strain>
    </source>
</reference>
<dbReference type="EC" id="2.7.11.1" evidence="1"/>
<dbReference type="GO" id="GO:0005524">
    <property type="term" value="F:ATP binding"/>
    <property type="evidence" value="ECO:0007669"/>
    <property type="project" value="UniProtKB-KW"/>
</dbReference>
<keyword evidence="4" id="KW-0547">Nucleotide-binding</keyword>
<keyword evidence="5" id="KW-0418">Kinase</keyword>
<evidence type="ECO:0000256" key="8">
    <source>
        <dbReference type="ARBA" id="ARBA00048679"/>
    </source>
</evidence>
<feature type="domain" description="Protein kinase" evidence="10">
    <location>
        <begin position="213"/>
        <end position="528"/>
    </location>
</feature>
<dbReference type="PANTHER" id="PTHR43671">
    <property type="entry name" value="SERINE/THREONINE-PROTEIN KINASE NEK"/>
    <property type="match status" value="1"/>
</dbReference>
<dbReference type="PANTHER" id="PTHR43671:SF98">
    <property type="entry name" value="SERINE_THREONINE-PROTEIN KINASE NEK11"/>
    <property type="match status" value="1"/>
</dbReference>
<protein>
    <recommendedName>
        <fullName evidence="1">non-specific serine/threonine protein kinase</fullName>
        <ecNumber evidence="1">2.7.11.1</ecNumber>
    </recommendedName>
</protein>
<evidence type="ECO:0000259" key="10">
    <source>
        <dbReference type="PROSITE" id="PS50011"/>
    </source>
</evidence>
<evidence type="ECO:0000313" key="11">
    <source>
        <dbReference type="EMBL" id="KAH7092331.1"/>
    </source>
</evidence>
<evidence type="ECO:0000256" key="2">
    <source>
        <dbReference type="ARBA" id="ARBA00022527"/>
    </source>
</evidence>
<evidence type="ECO:0000256" key="7">
    <source>
        <dbReference type="ARBA" id="ARBA00047899"/>
    </source>
</evidence>
<evidence type="ECO:0000256" key="9">
    <source>
        <dbReference type="SAM" id="MobiDB-lite"/>
    </source>
</evidence>
<dbReference type="SUPFAM" id="SSF56112">
    <property type="entry name" value="Protein kinase-like (PK-like)"/>
    <property type="match status" value="1"/>
</dbReference>